<dbReference type="AlphaFoldDB" id="F8AKN4"/>
<reference evidence="1" key="1">
    <citation type="submission" date="2011-05" db="EMBL/GenBank/DDBJ databases">
        <title>Complete sequence of chromosome of Methanothermococcus okinawensis IH1.</title>
        <authorList>
            <consortium name="US DOE Joint Genome Institute"/>
            <person name="Lucas S."/>
            <person name="Han J."/>
            <person name="Lapidus A."/>
            <person name="Cheng J.-F."/>
            <person name="Goodwin L."/>
            <person name="Pitluck S."/>
            <person name="Peters L."/>
            <person name="Mikhailova N."/>
            <person name="Held B."/>
            <person name="Han C."/>
            <person name="Tapia R."/>
            <person name="Land M."/>
            <person name="Hauser L."/>
            <person name="Kyrpides N."/>
            <person name="Ivanova N."/>
            <person name="Pagani I."/>
            <person name="Sieprawska-Lupa M."/>
            <person name="Takai K."/>
            <person name="Miyazaki J."/>
            <person name="Whitman W."/>
            <person name="Woyke T."/>
        </authorList>
    </citation>
    <scope>NUCLEOTIDE SEQUENCE [LARGE SCALE GENOMIC DNA]</scope>
    <source>
        <strain evidence="1">IH1</strain>
    </source>
</reference>
<gene>
    <name evidence="1" type="ordered locus">Metok_0378</name>
</gene>
<keyword evidence="2" id="KW-1185">Reference proteome</keyword>
<accession>F8AKN4</accession>
<dbReference type="STRING" id="647113.Metok_0378"/>
<organism evidence="1 2">
    <name type="scientific">Methanothermococcus okinawensis (strain DSM 14208 / JCM 11175 / IH1)</name>
    <dbReference type="NCBI Taxonomy" id="647113"/>
    <lineage>
        <taxon>Archaea</taxon>
        <taxon>Methanobacteriati</taxon>
        <taxon>Methanobacteriota</taxon>
        <taxon>Methanomada group</taxon>
        <taxon>Methanococci</taxon>
        <taxon>Methanococcales</taxon>
        <taxon>Methanococcaceae</taxon>
        <taxon>Methanothermococcus</taxon>
    </lineage>
</organism>
<evidence type="ECO:0000313" key="2">
    <source>
        <dbReference type="Proteomes" id="UP000009296"/>
    </source>
</evidence>
<protein>
    <submittedName>
        <fullName evidence="1">Uncharacterized protein</fullName>
    </submittedName>
</protein>
<dbReference type="KEGG" id="mok:Metok_0378"/>
<dbReference type="HOGENOM" id="CLU_2165291_0_0_2"/>
<proteinExistence type="predicted"/>
<name>F8AKN4_METOI</name>
<dbReference type="EMBL" id="CP002792">
    <property type="protein sequence ID" value="AEH06367.1"/>
    <property type="molecule type" value="Genomic_DNA"/>
</dbReference>
<evidence type="ECO:0000313" key="1">
    <source>
        <dbReference type="EMBL" id="AEH06367.1"/>
    </source>
</evidence>
<sequence>MLSEDKRRISAVIKNVYSDFERELAIKALEYIKSDLWDYNNCSDIKVEGNTVRIEFEAPYFKLDDERYWAKRINKQLINDMKFELVNLEKYGGCFKNYLILTCRSSEVML</sequence>
<dbReference type="Proteomes" id="UP000009296">
    <property type="component" value="Chromosome"/>
</dbReference>